<accession>A0AAD9YJ21</accession>
<protein>
    <submittedName>
        <fullName evidence="1">Uncharacterized protein</fullName>
    </submittedName>
</protein>
<dbReference type="CDD" id="cd07821">
    <property type="entry name" value="PYR_PYL_RCAR_like"/>
    <property type="match status" value="1"/>
</dbReference>
<proteinExistence type="predicted"/>
<dbReference type="Gene3D" id="3.30.530.20">
    <property type="match status" value="1"/>
</dbReference>
<reference evidence="1" key="1">
    <citation type="submission" date="2023-02" db="EMBL/GenBank/DDBJ databases">
        <title>Colletotrichum kahawae CIFC_Que2 genome sequencing and assembly.</title>
        <authorList>
            <person name="Baroncelli R."/>
        </authorList>
    </citation>
    <scope>NUCLEOTIDE SEQUENCE</scope>
    <source>
        <strain evidence="1">CIFC_Que2</strain>
    </source>
</reference>
<sequence>MSLEDLDGRIVLASVTEIIQAPANEIWPFLSAIGAERILIPGCTRSAVLEGYGEGAIRRVYFGETFFDERILICNHALYKLKYEVLQPNPSPAKGVLAAVQLHSTGENETRVTWVLGAEELPQEHESSIKEQAVGFCHGQIASLRKLSQATTSLF</sequence>
<keyword evidence="2" id="KW-1185">Reference proteome</keyword>
<organism evidence="1 2">
    <name type="scientific">Colletotrichum kahawae</name>
    <name type="common">Coffee berry disease fungus</name>
    <dbReference type="NCBI Taxonomy" id="34407"/>
    <lineage>
        <taxon>Eukaryota</taxon>
        <taxon>Fungi</taxon>
        <taxon>Dikarya</taxon>
        <taxon>Ascomycota</taxon>
        <taxon>Pezizomycotina</taxon>
        <taxon>Sordariomycetes</taxon>
        <taxon>Hypocreomycetidae</taxon>
        <taxon>Glomerellales</taxon>
        <taxon>Glomerellaceae</taxon>
        <taxon>Colletotrichum</taxon>
        <taxon>Colletotrichum gloeosporioides species complex</taxon>
    </lineage>
</organism>
<comment type="caution">
    <text evidence="1">The sequence shown here is derived from an EMBL/GenBank/DDBJ whole genome shotgun (WGS) entry which is preliminary data.</text>
</comment>
<dbReference type="AlphaFoldDB" id="A0AAD9YJ21"/>
<name>A0AAD9YJ21_COLKA</name>
<dbReference type="Proteomes" id="UP001281614">
    <property type="component" value="Unassembled WGS sequence"/>
</dbReference>
<evidence type="ECO:0000313" key="1">
    <source>
        <dbReference type="EMBL" id="KAK2767161.1"/>
    </source>
</evidence>
<gene>
    <name evidence="1" type="ORF">CKAH01_15353</name>
</gene>
<dbReference type="SUPFAM" id="SSF55961">
    <property type="entry name" value="Bet v1-like"/>
    <property type="match status" value="1"/>
</dbReference>
<evidence type="ECO:0000313" key="2">
    <source>
        <dbReference type="Proteomes" id="UP001281614"/>
    </source>
</evidence>
<dbReference type="EMBL" id="VYYT01000119">
    <property type="protein sequence ID" value="KAK2767161.1"/>
    <property type="molecule type" value="Genomic_DNA"/>
</dbReference>
<dbReference type="InterPro" id="IPR023393">
    <property type="entry name" value="START-like_dom_sf"/>
</dbReference>